<reference evidence="2" key="1">
    <citation type="submission" date="2018-02" db="EMBL/GenBank/DDBJ databases">
        <title>Genome sequencing of Solimonas sp. HR-BB.</title>
        <authorList>
            <person name="Lee Y."/>
            <person name="Jeon C.O."/>
        </authorList>
    </citation>
    <scope>NUCLEOTIDE SEQUENCE [LARGE SCALE GENOMIC DNA]</scope>
    <source>
        <strain evidence="2">HR-U</strain>
    </source>
</reference>
<dbReference type="SUPFAM" id="SSF54001">
    <property type="entry name" value="Cysteine proteinases"/>
    <property type="match status" value="1"/>
</dbReference>
<accession>A0A2S7IQC2</accession>
<protein>
    <submittedName>
        <fullName evidence="1">DUF1460 domain-containing protein</fullName>
    </submittedName>
</protein>
<dbReference type="InterPro" id="IPR038765">
    <property type="entry name" value="Papain-like_cys_pep_sf"/>
</dbReference>
<proteinExistence type="predicted"/>
<dbReference type="EMBL" id="PTRA01000001">
    <property type="protein sequence ID" value="PQA59917.1"/>
    <property type="molecule type" value="Genomic_DNA"/>
</dbReference>
<organism evidence="1 2">
    <name type="scientific">Siphonobacter curvatus</name>
    <dbReference type="NCBI Taxonomy" id="2094562"/>
    <lineage>
        <taxon>Bacteria</taxon>
        <taxon>Pseudomonadati</taxon>
        <taxon>Bacteroidota</taxon>
        <taxon>Cytophagia</taxon>
        <taxon>Cytophagales</taxon>
        <taxon>Cytophagaceae</taxon>
        <taxon>Siphonobacter</taxon>
    </lineage>
</organism>
<dbReference type="AlphaFoldDB" id="A0A2S7IQC2"/>
<sequence>MIKVSMWLGLWLAFVMGDLELIQQKLLIPKGQTPGETAGTVALSFLNTPYVARTLEQPGDEQLVINLRELDCTTFVENVLALTQTIESDTLTVDHFKHQLARYRYDQGKVQGYGSRQHYFSSFLQQLVGYGEARLMAEAWGGVPYNKPIDFMTKHRNLYAQLADSQNFERVQSLEQALNQIQKYYIPKDKFSAIESKLRTGDIIGITSAKAGLDVSHEGFAYQKGGKVYLLHASTDQKKVVISAEPLAAYLNRHRDQTGIIVARLQ</sequence>
<evidence type="ECO:0000313" key="2">
    <source>
        <dbReference type="Proteomes" id="UP000239590"/>
    </source>
</evidence>
<name>A0A2S7IQC2_9BACT</name>
<dbReference type="Gene3D" id="2.30.260.10">
    <property type="entry name" value="putative xylanase like domain"/>
    <property type="match status" value="1"/>
</dbReference>
<dbReference type="Proteomes" id="UP000239590">
    <property type="component" value="Unassembled WGS sequence"/>
</dbReference>
<dbReference type="OrthoDB" id="1409585at2"/>
<evidence type="ECO:0000313" key="1">
    <source>
        <dbReference type="EMBL" id="PQA59917.1"/>
    </source>
</evidence>
<dbReference type="Pfam" id="PF07313">
    <property type="entry name" value="AmiA-like"/>
    <property type="match status" value="1"/>
</dbReference>
<gene>
    <name evidence="1" type="ORF">C5O19_09925</name>
</gene>
<dbReference type="InterPro" id="IPR010846">
    <property type="entry name" value="AmiA-like"/>
</dbReference>
<keyword evidence="2" id="KW-1185">Reference proteome</keyword>
<comment type="caution">
    <text evidence="1">The sequence shown here is derived from an EMBL/GenBank/DDBJ whole genome shotgun (WGS) entry which is preliminary data.</text>
</comment>
<dbReference type="Gene3D" id="1.10.3670.10">
    <property type="entry name" value="Putative xylanase like domain"/>
    <property type="match status" value="1"/>
</dbReference>